<evidence type="ECO:0000313" key="2">
    <source>
        <dbReference type="Proteomes" id="UP000001024"/>
    </source>
</evidence>
<organism evidence="1 2">
    <name type="scientific">Thermoplasma acidophilum (strain ATCC 25905 / DSM 1728 / JCM 9062 / NBRC 15155 / AMRC-C165)</name>
    <dbReference type="NCBI Taxonomy" id="273075"/>
    <lineage>
        <taxon>Archaea</taxon>
        <taxon>Methanobacteriati</taxon>
        <taxon>Thermoplasmatota</taxon>
        <taxon>Thermoplasmata</taxon>
        <taxon>Thermoplasmatales</taxon>
        <taxon>Thermoplasmataceae</taxon>
        <taxon>Thermoplasma</taxon>
    </lineage>
</organism>
<keyword evidence="2" id="KW-1185">Reference proteome</keyword>
<dbReference type="EnsemblBacteria" id="CAC12522">
    <property type="protein sequence ID" value="CAC12522"/>
    <property type="gene ID" value="CAC12522"/>
</dbReference>
<accession>Q9HID8</accession>
<dbReference type="STRING" id="273075.gene:9572629"/>
<evidence type="ECO:0000313" key="1">
    <source>
        <dbReference type="EMBL" id="CAC12522.1"/>
    </source>
</evidence>
<proteinExistence type="predicted"/>
<dbReference type="PANTHER" id="PTHR48098">
    <property type="entry name" value="ENTEROCHELIN ESTERASE-RELATED"/>
    <property type="match status" value="1"/>
</dbReference>
<evidence type="ECO:0008006" key="3">
    <source>
        <dbReference type="Google" id="ProtNLM"/>
    </source>
</evidence>
<dbReference type="PaxDb" id="273075-Ta1402"/>
<dbReference type="Pfam" id="PF00756">
    <property type="entry name" value="Esterase"/>
    <property type="match status" value="1"/>
</dbReference>
<dbReference type="InterPro" id="IPR029058">
    <property type="entry name" value="AB_hydrolase_fold"/>
</dbReference>
<dbReference type="HOGENOM" id="CLU_037618_0_1_2"/>
<dbReference type="EMBL" id="AL445067">
    <property type="protein sequence ID" value="CAC12522.1"/>
    <property type="molecule type" value="Genomic_DNA"/>
</dbReference>
<dbReference type="SUPFAM" id="SSF53474">
    <property type="entry name" value="alpha/beta-Hydrolases"/>
    <property type="match status" value="1"/>
</dbReference>
<sequence>MLDTDTITFVNCMHEYICEMDSYPKMNTEIINFESDALRDNYLGDEFRRQILVYTPDSMTDSYPLMIELAGTNWKPRLHNKFANIVEKLFSQGLKAVIANPNFSTKYNINQYINSPAVGNYEDFIITEIVPYLRERYRTGKTALFGKSSGGFGSYTLAVRHPEVINGFADHFGDSCFFYLYADDFAYTYNMLQKYKKSELIEHLLSKRPTDEEMRALNVFGSSAFYSPDLNDPSGFDLPFDENTGEIKENVWSRWKQLDPVKNVKQNLDALKKLDAVYLDVGDSDEYRLYIGSRSLHNKLLEGGIEHHYEEFHGGHFGNSERYLVSLPYLYDALRVKE</sequence>
<dbReference type="InParanoid" id="Q9HID8"/>
<protein>
    <recommendedName>
        <fullName evidence="3">Esterase</fullName>
    </recommendedName>
</protein>
<name>Q9HID8_THEAC</name>
<dbReference type="AlphaFoldDB" id="Q9HID8"/>
<dbReference type="InterPro" id="IPR000801">
    <property type="entry name" value="Esterase-like"/>
</dbReference>
<dbReference type="Proteomes" id="UP000001024">
    <property type="component" value="Chromosome"/>
</dbReference>
<dbReference type="Gene3D" id="3.40.50.1820">
    <property type="entry name" value="alpha/beta hydrolase"/>
    <property type="match status" value="1"/>
</dbReference>
<gene>
    <name evidence="1" type="ordered locus">Ta1402</name>
</gene>
<dbReference type="KEGG" id="tac:Ta1402"/>
<dbReference type="eggNOG" id="arCOG05356">
    <property type="taxonomic scope" value="Archaea"/>
</dbReference>
<dbReference type="InterPro" id="IPR050583">
    <property type="entry name" value="Mycobacterial_A85_antigen"/>
</dbReference>
<reference evidence="1 2" key="1">
    <citation type="journal article" date="2000" name="Nature">
        <title>The genome sequence of the thermoacidophilic scavenger Thermoplasma acidophilum.</title>
        <authorList>
            <person name="Ruepp A."/>
            <person name="Graml W."/>
            <person name="Santos-Martinez M.L."/>
            <person name="Koretke K.K."/>
            <person name="Volker C."/>
            <person name="Mewes H.W."/>
            <person name="Frishman D."/>
            <person name="Stocker S."/>
            <person name="Lupas A.N."/>
            <person name="Baumeister W."/>
        </authorList>
    </citation>
    <scope>NUCLEOTIDE SEQUENCE [LARGE SCALE GENOMIC DNA]</scope>
    <source>
        <strain evidence="2">ATCC 25905 / DSM 1728 / JCM 9062 / NBRC 15155 / AMRC-C165</strain>
    </source>
</reference>
<dbReference type="ESTHER" id="theac-TA1402">
    <property type="family name" value="A85-Feruloyl-Esterase"/>
</dbReference>